<keyword evidence="3" id="KW-1185">Reference proteome</keyword>
<dbReference type="NCBIfam" id="TIGR01868">
    <property type="entry name" value="casD_Cas5e"/>
    <property type="match status" value="1"/>
</dbReference>
<proteinExistence type="predicted"/>
<evidence type="ECO:0000256" key="1">
    <source>
        <dbReference type="ARBA" id="ARBA00023118"/>
    </source>
</evidence>
<dbReference type="RefSeq" id="WP_066977471.1">
    <property type="nucleotide sequence ID" value="NZ_LUUI01000033.1"/>
</dbReference>
<dbReference type="AlphaFoldDB" id="A0A177NRJ0"/>
<dbReference type="CDD" id="cd09645">
    <property type="entry name" value="Cas5_I-E"/>
    <property type="match status" value="1"/>
</dbReference>
<dbReference type="InterPro" id="IPR013422">
    <property type="entry name" value="CRISPR-assoc_prot_Cas5_N"/>
</dbReference>
<dbReference type="GO" id="GO:0003723">
    <property type="term" value="F:RNA binding"/>
    <property type="evidence" value="ECO:0007669"/>
    <property type="project" value="InterPro"/>
</dbReference>
<dbReference type="OrthoDB" id="5704083at2"/>
<dbReference type="Proteomes" id="UP000078476">
    <property type="component" value="Unassembled WGS sequence"/>
</dbReference>
<name>A0A177NRJ0_9GAMM</name>
<accession>A0A177NRJ0</accession>
<organism evidence="2 3">
    <name type="scientific">Methylomonas lenta</name>
    <dbReference type="NCBI Taxonomy" id="980561"/>
    <lineage>
        <taxon>Bacteria</taxon>
        <taxon>Pseudomonadati</taxon>
        <taxon>Pseudomonadota</taxon>
        <taxon>Gammaproteobacteria</taxon>
        <taxon>Methylococcales</taxon>
        <taxon>Methylococcaceae</taxon>
        <taxon>Methylomonas</taxon>
    </lineage>
</organism>
<gene>
    <name evidence="2" type="ORF">A1359_02790</name>
</gene>
<dbReference type="InterPro" id="IPR010147">
    <property type="entry name" value="CRISPR-assoc_prot_CasD"/>
</dbReference>
<dbReference type="Pfam" id="PF09704">
    <property type="entry name" value="Cas_Cas5d"/>
    <property type="match status" value="1"/>
</dbReference>
<dbReference type="STRING" id="980561.A1359_02790"/>
<evidence type="ECO:0000313" key="3">
    <source>
        <dbReference type="Proteomes" id="UP000078476"/>
    </source>
</evidence>
<reference evidence="2 3" key="1">
    <citation type="submission" date="2016-03" db="EMBL/GenBank/DDBJ databases">
        <authorList>
            <person name="Ploux O."/>
        </authorList>
    </citation>
    <scope>NUCLEOTIDE SEQUENCE [LARGE SCALE GENOMIC DNA]</scope>
    <source>
        <strain evidence="2 3">R-45370</strain>
    </source>
</reference>
<dbReference type="EMBL" id="LUUI01000033">
    <property type="protein sequence ID" value="OAI20656.1"/>
    <property type="molecule type" value="Genomic_DNA"/>
</dbReference>
<comment type="caution">
    <text evidence="2">The sequence shown here is derived from an EMBL/GenBank/DDBJ whole genome shotgun (WGS) entry which is preliminary data.</text>
</comment>
<sequence>MREYLILKLQGPMQAWGRESFEGLRPSELFPGRSALLGLLGACLGIDRIDHEGLQALAASVSFAVRVDPVFDRATGKFIPTQKMTDYHTVKNAREDYRGLKSHDTIQTWREYWQDACYTVAVWANDNRTIDLDDIEQAAKRPLYTPVLGRRSCPLARPIFDTRVSADSALAALALCGEAGGTVYSEEFTDNAIPMKKRDVPIIHQPRQFASRTVYMSNGQGGQHVSE</sequence>
<dbReference type="GO" id="GO:0043571">
    <property type="term" value="P:maintenance of CRISPR repeat elements"/>
    <property type="evidence" value="ECO:0007669"/>
    <property type="project" value="InterPro"/>
</dbReference>
<dbReference type="Gene3D" id="3.30.70.2660">
    <property type="match status" value="1"/>
</dbReference>
<evidence type="ECO:0000313" key="2">
    <source>
        <dbReference type="EMBL" id="OAI20656.1"/>
    </source>
</evidence>
<dbReference type="NCBIfam" id="TIGR02593">
    <property type="entry name" value="CRISPR_cas5"/>
    <property type="match status" value="1"/>
</dbReference>
<protein>
    <submittedName>
        <fullName evidence="2">Type I-E CRISPR-associated protein Cas5/CasD</fullName>
    </submittedName>
</protein>
<keyword evidence="1" id="KW-0051">Antiviral defense</keyword>
<dbReference type="GO" id="GO:0051607">
    <property type="term" value="P:defense response to virus"/>
    <property type="evidence" value="ECO:0007669"/>
    <property type="project" value="UniProtKB-KW"/>
</dbReference>
<dbReference type="InterPro" id="IPR021124">
    <property type="entry name" value="CRISPR-assoc_prot_Cas5"/>
</dbReference>